<dbReference type="Proteomes" id="UP000592294">
    <property type="component" value="Unassembled WGS sequence"/>
</dbReference>
<dbReference type="InterPro" id="IPR006538">
    <property type="entry name" value="CobT"/>
</dbReference>
<dbReference type="RefSeq" id="WP_176978124.1">
    <property type="nucleotide sequence ID" value="NZ_JABZEO010000022.1"/>
</dbReference>
<dbReference type="Gene3D" id="3.40.50.410">
    <property type="entry name" value="von Willebrand factor, type A domain"/>
    <property type="match status" value="1"/>
</dbReference>
<dbReference type="InterPro" id="IPR036465">
    <property type="entry name" value="vWFA_dom_sf"/>
</dbReference>
<dbReference type="Pfam" id="PF06213">
    <property type="entry name" value="CobT"/>
    <property type="match status" value="1"/>
</dbReference>
<protein>
    <submittedName>
        <fullName evidence="3">VWA domain-containing protein</fullName>
    </submittedName>
</protein>
<feature type="compositionally biased region" description="Basic and acidic residues" evidence="1">
    <location>
        <begin position="233"/>
        <end position="244"/>
    </location>
</feature>
<organism evidence="3 4">
    <name type="scientific">Allochromatium humboldtianum</name>
    <dbReference type="NCBI Taxonomy" id="504901"/>
    <lineage>
        <taxon>Bacteria</taxon>
        <taxon>Pseudomonadati</taxon>
        <taxon>Pseudomonadota</taxon>
        <taxon>Gammaproteobacteria</taxon>
        <taxon>Chromatiales</taxon>
        <taxon>Chromatiaceae</taxon>
        <taxon>Allochromatium</taxon>
    </lineage>
</organism>
<accession>A0A850RBP1</accession>
<dbReference type="SMART" id="SM00327">
    <property type="entry name" value="VWA"/>
    <property type="match status" value="1"/>
</dbReference>
<dbReference type="SUPFAM" id="SSF53300">
    <property type="entry name" value="vWA-like"/>
    <property type="match status" value="1"/>
</dbReference>
<evidence type="ECO:0000313" key="4">
    <source>
        <dbReference type="Proteomes" id="UP000592294"/>
    </source>
</evidence>
<dbReference type="EMBL" id="JABZEO010000022">
    <property type="protein sequence ID" value="NVZ11424.1"/>
    <property type="molecule type" value="Genomic_DNA"/>
</dbReference>
<feature type="region of interest" description="Disordered" evidence="1">
    <location>
        <begin position="205"/>
        <end position="318"/>
    </location>
</feature>
<sequence length="605" mass="64472">MSLHTLTRALPIVAAAYGRRFGIPVQVGGDQAHTDGRMIQIPTLADTDQAHSLAFGYLAHEAGHVRLTDFNHPRHPTALGRCIENILEDVRIEQAMIRQYPGTRQTLDTVVETLIAQGRLSPVTPNDTPAEILVNGLLALSRARYRRQSALTPHAQTADQVMRQVFGSRFVQRLHGLLTEMSTLTSTAETMILAQRIVALIEQEAQEPEDAGTSTAADTGEGEPSESGPGCGTDRDDPSSRAEAEADAPTSQDTESDHQDTTGTGAEDSEASETGEGTDHAANSTRQSTSNTDTDSESLDATAGQQSTPSSTVPVSKAMQDALQSTLEAGVDQLPADLFQTVAETLGAQSVYAPTLLPTMERFRGEPHQGQSALQRVKLHSAKLTARLHALVEAQTLEQTRITPRGRALSSAHLHRAGVGNPRIFRLRDHKTAPNTALHLLIDLSGSMAGGQDVLALDAALALALALEPVKGVSCAVSAFPGIGGQEDRITGLLAHGERVATRAGAFVQRGRGGTPMTGALWFAAADLLGRPEARKVILTLTDGVPNDIDSTRDLIRQATTAGLQMLGVGIAVDVSRVFPHAIRINDIADLKRELFHITEHLLLA</sequence>
<dbReference type="InterPro" id="IPR002035">
    <property type="entry name" value="VWF_A"/>
</dbReference>
<name>A0A850RBP1_9GAMM</name>
<comment type="caution">
    <text evidence="3">The sequence shown here is derived from an EMBL/GenBank/DDBJ whole genome shotgun (WGS) entry which is preliminary data.</text>
</comment>
<evidence type="ECO:0000256" key="1">
    <source>
        <dbReference type="SAM" id="MobiDB-lite"/>
    </source>
</evidence>
<reference evidence="3 4" key="1">
    <citation type="submission" date="2020-06" db="EMBL/GenBank/DDBJ databases">
        <title>Whole-genome sequence of Allochromatium humboldtianum DSM 21881, type strain.</title>
        <authorList>
            <person name="Kyndt J.A."/>
            <person name="Meyer T.E."/>
        </authorList>
    </citation>
    <scope>NUCLEOTIDE SEQUENCE [LARGE SCALE GENOMIC DNA]</scope>
    <source>
        <strain evidence="3 4">DSM 21881</strain>
    </source>
</reference>
<dbReference type="PANTHER" id="PTHR41248:SF1">
    <property type="entry name" value="NORD PROTEIN"/>
    <property type="match status" value="1"/>
</dbReference>
<feature type="compositionally biased region" description="Polar residues" evidence="1">
    <location>
        <begin position="303"/>
        <end position="314"/>
    </location>
</feature>
<dbReference type="PANTHER" id="PTHR41248">
    <property type="entry name" value="NORD PROTEIN"/>
    <property type="match status" value="1"/>
</dbReference>
<keyword evidence="4" id="KW-1185">Reference proteome</keyword>
<dbReference type="AlphaFoldDB" id="A0A850RBP1"/>
<dbReference type="InterPro" id="IPR025861">
    <property type="entry name" value="CobT_VWA_dom"/>
</dbReference>
<dbReference type="Pfam" id="PF11775">
    <property type="entry name" value="CobT_C"/>
    <property type="match status" value="1"/>
</dbReference>
<proteinExistence type="predicted"/>
<dbReference type="InterPro" id="IPR051928">
    <property type="entry name" value="NorD/CobT"/>
</dbReference>
<dbReference type="GO" id="GO:0009236">
    <property type="term" value="P:cobalamin biosynthetic process"/>
    <property type="evidence" value="ECO:0007669"/>
    <property type="project" value="InterPro"/>
</dbReference>
<evidence type="ECO:0000259" key="2">
    <source>
        <dbReference type="SMART" id="SM00327"/>
    </source>
</evidence>
<gene>
    <name evidence="3" type="ORF">HW932_19415</name>
</gene>
<feature type="domain" description="VWFA" evidence="2">
    <location>
        <begin position="435"/>
        <end position="603"/>
    </location>
</feature>
<feature type="compositionally biased region" description="Polar residues" evidence="1">
    <location>
        <begin position="281"/>
        <end position="293"/>
    </location>
</feature>
<evidence type="ECO:0000313" key="3">
    <source>
        <dbReference type="EMBL" id="NVZ11424.1"/>
    </source>
</evidence>